<protein>
    <submittedName>
        <fullName evidence="3">Uncharacterized protein</fullName>
    </submittedName>
</protein>
<dbReference type="GeneID" id="94832975"/>
<feature type="compositionally biased region" description="Basic and acidic residues" evidence="2">
    <location>
        <begin position="576"/>
        <end position="585"/>
    </location>
</feature>
<feature type="compositionally biased region" description="Low complexity" evidence="2">
    <location>
        <begin position="562"/>
        <end position="575"/>
    </location>
</feature>
<dbReference type="Proteomes" id="UP000179807">
    <property type="component" value="Unassembled WGS sequence"/>
</dbReference>
<dbReference type="OrthoDB" id="10613838at2759"/>
<feature type="compositionally biased region" description="Basic and acidic residues" evidence="2">
    <location>
        <begin position="502"/>
        <end position="511"/>
    </location>
</feature>
<feature type="region of interest" description="Disordered" evidence="2">
    <location>
        <begin position="831"/>
        <end position="853"/>
    </location>
</feature>
<reference evidence="3" key="1">
    <citation type="submission" date="2016-10" db="EMBL/GenBank/DDBJ databases">
        <authorList>
            <person name="Benchimol M."/>
            <person name="Almeida L.G."/>
            <person name="Vasconcelos A.T."/>
            <person name="Perreira-Neves A."/>
            <person name="Rosa I.A."/>
            <person name="Tasca T."/>
            <person name="Bogo M.R."/>
            <person name="de Souza W."/>
        </authorList>
    </citation>
    <scope>NUCLEOTIDE SEQUENCE [LARGE SCALE GENOMIC DNA]</scope>
    <source>
        <strain evidence="3">K</strain>
    </source>
</reference>
<evidence type="ECO:0000256" key="2">
    <source>
        <dbReference type="SAM" id="MobiDB-lite"/>
    </source>
</evidence>
<feature type="compositionally biased region" description="Low complexity" evidence="2">
    <location>
        <begin position="691"/>
        <end position="715"/>
    </location>
</feature>
<feature type="compositionally biased region" description="Acidic residues" evidence="2">
    <location>
        <begin position="512"/>
        <end position="530"/>
    </location>
</feature>
<feature type="compositionally biased region" description="Polar residues" evidence="2">
    <location>
        <begin position="451"/>
        <end position="465"/>
    </location>
</feature>
<dbReference type="RefSeq" id="XP_068367575.1">
    <property type="nucleotide sequence ID" value="XM_068498271.1"/>
</dbReference>
<evidence type="ECO:0000313" key="3">
    <source>
        <dbReference type="EMBL" id="OHT14439.1"/>
    </source>
</evidence>
<accession>A0A1J4KT19</accession>
<evidence type="ECO:0000256" key="1">
    <source>
        <dbReference type="SAM" id="Coils"/>
    </source>
</evidence>
<feature type="region of interest" description="Disordered" evidence="2">
    <location>
        <begin position="629"/>
        <end position="658"/>
    </location>
</feature>
<sequence>MHNTKKQSSNSHDPVQKHKTEMKKILGVANKAIVSTSLKEKNDLLLDLQELFTPFIENFDKHQTILRIKNDELNGLKKKLNEATNLKDTLQRNTAFYLNANQARIRPTEDKLIESIQNLEDEISSHHPLDFPERLEKALKLPEKSYQKLFSIIDINLRRIEELAYAYKKRLIVVEESQESTEVVARDYGSINNLIEKVNSLEKENEKLKADEKVFIHDAITRRRKFAQMTPGSARCFIKTFKDMIQADNFIIKSFREEGFEADFENADLDFDAVSPDTGFKTEPTHFDASDFGNTTEPDIIAPILGNKSLEEMVSAFQKVNHNIEATNSKLLGEITAIPFRYYKQKESILSRIDKIGEANERLLMKVHSLNHDLDFKNQEVLNMANMLQRTNKEKLNYNAFYVYSLGKIKRLTESHVKLIHRQTTNKRILQLLYQTVSSWGLSMFYSNQPKPTLQNNTKNSSNDINKPAPKPKPKSRAASATVSRVKFILPNDPPIQNSQNDKNKRNNYEHEESENDYNDTENDDDINNENENEGLLEEIAEAGNEAENVESEKSFNDENYNHNISNSNTNFNINSDHDKSDKNSESISESIVEFVSEEDGEQGCATLCQFENLYLKKMAEEMIQQIKAENDARLDRSPRKSNDEDGSHPSKDPQHEPVTAAAFHERLMALKKTKKPRHGSSDSNNLNAHNSVLSNIPSSNNNNLVSSNSETSTNDLNVSKNSSQCQSTNHLPSRSSTTIFFHNRPRYEIIHGLSVASEFAGFAFGVDKKFRAAISNSVKESLLQIKKEIQQQLNGFGIPFSEHISEINMCSNRILVKHKQAISIQTDVQPRFDEETQTSQTGMVKPAQKKHK</sequence>
<feature type="compositionally biased region" description="Basic and acidic residues" evidence="2">
    <location>
        <begin position="629"/>
        <end position="656"/>
    </location>
</feature>
<comment type="caution">
    <text evidence="3">The sequence shown here is derived from an EMBL/GenBank/DDBJ whole genome shotgun (WGS) entry which is preliminary data.</text>
</comment>
<evidence type="ECO:0000313" key="4">
    <source>
        <dbReference type="Proteomes" id="UP000179807"/>
    </source>
</evidence>
<dbReference type="VEuPathDB" id="TrichDB:TRFO_15234"/>
<name>A0A1J4KT19_9EUKA</name>
<feature type="region of interest" description="Disordered" evidence="2">
    <location>
        <begin position="558"/>
        <end position="586"/>
    </location>
</feature>
<dbReference type="EMBL" id="MLAK01000374">
    <property type="protein sequence ID" value="OHT14439.1"/>
    <property type="molecule type" value="Genomic_DNA"/>
</dbReference>
<feature type="region of interest" description="Disordered" evidence="2">
    <location>
        <begin position="673"/>
        <end position="735"/>
    </location>
</feature>
<keyword evidence="4" id="KW-1185">Reference proteome</keyword>
<keyword evidence="1" id="KW-0175">Coiled coil</keyword>
<feature type="compositionally biased region" description="Polar residues" evidence="2">
    <location>
        <begin position="716"/>
        <end position="735"/>
    </location>
</feature>
<proteinExistence type="predicted"/>
<organism evidence="3 4">
    <name type="scientific">Tritrichomonas foetus</name>
    <dbReference type="NCBI Taxonomy" id="1144522"/>
    <lineage>
        <taxon>Eukaryota</taxon>
        <taxon>Metamonada</taxon>
        <taxon>Parabasalia</taxon>
        <taxon>Tritrichomonadida</taxon>
        <taxon>Tritrichomonadidae</taxon>
        <taxon>Tritrichomonas</taxon>
    </lineage>
</organism>
<dbReference type="AlphaFoldDB" id="A0A1J4KT19"/>
<gene>
    <name evidence="3" type="ORF">TRFO_15234</name>
</gene>
<feature type="region of interest" description="Disordered" evidence="2">
    <location>
        <begin position="451"/>
        <end position="530"/>
    </location>
</feature>
<feature type="coiled-coil region" evidence="1">
    <location>
        <begin position="66"/>
        <end position="93"/>
    </location>
</feature>